<evidence type="ECO:0000313" key="2">
    <source>
        <dbReference type="EMBL" id="MBB4612440.1"/>
    </source>
</evidence>
<organism evidence="2 3">
    <name type="scientific">Novosphingobium taihuense</name>
    <dbReference type="NCBI Taxonomy" id="260085"/>
    <lineage>
        <taxon>Bacteria</taxon>
        <taxon>Pseudomonadati</taxon>
        <taxon>Pseudomonadota</taxon>
        <taxon>Alphaproteobacteria</taxon>
        <taxon>Sphingomonadales</taxon>
        <taxon>Sphingomonadaceae</taxon>
        <taxon>Novosphingobium</taxon>
    </lineage>
</organism>
<dbReference type="OrthoDB" id="525451at2"/>
<keyword evidence="1" id="KW-0732">Signal</keyword>
<evidence type="ECO:0008006" key="4">
    <source>
        <dbReference type="Google" id="ProtNLM"/>
    </source>
</evidence>
<dbReference type="EMBL" id="JACHOA010000001">
    <property type="protein sequence ID" value="MBB4612440.1"/>
    <property type="molecule type" value="Genomic_DNA"/>
</dbReference>
<evidence type="ECO:0000313" key="3">
    <source>
        <dbReference type="Proteomes" id="UP000538566"/>
    </source>
</evidence>
<protein>
    <recommendedName>
        <fullName evidence="4">DUF4331 domain-containing protein</fullName>
    </recommendedName>
</protein>
<feature type="signal peptide" evidence="1">
    <location>
        <begin position="1"/>
        <end position="27"/>
    </location>
</feature>
<accession>A0A7W7EUL1</accession>
<keyword evidence="3" id="KW-1185">Reference proteome</keyword>
<gene>
    <name evidence="2" type="ORF">GGR37_000686</name>
</gene>
<feature type="chain" id="PRO_5031081777" description="DUF4331 domain-containing protein" evidence="1">
    <location>
        <begin position="28"/>
        <end position="252"/>
    </location>
</feature>
<comment type="caution">
    <text evidence="2">The sequence shown here is derived from an EMBL/GenBank/DDBJ whole genome shotgun (WGS) entry which is preliminary data.</text>
</comment>
<dbReference type="RefSeq" id="WP_144901594.1">
    <property type="nucleotide sequence ID" value="NZ_JACHOA010000001.1"/>
</dbReference>
<dbReference type="Proteomes" id="UP000538566">
    <property type="component" value="Unassembled WGS sequence"/>
</dbReference>
<reference evidence="2 3" key="1">
    <citation type="submission" date="2020-08" db="EMBL/GenBank/DDBJ databases">
        <title>Genomic Encyclopedia of Type Strains, Phase IV (KMG-IV): sequencing the most valuable type-strain genomes for metagenomic binning, comparative biology and taxonomic classification.</title>
        <authorList>
            <person name="Goeker M."/>
        </authorList>
    </citation>
    <scope>NUCLEOTIDE SEQUENCE [LARGE SCALE GENOMIC DNA]</scope>
    <source>
        <strain evidence="2 3">DSM 17507</strain>
    </source>
</reference>
<name>A0A7W7EUL1_9SPHN</name>
<evidence type="ECO:0000256" key="1">
    <source>
        <dbReference type="SAM" id="SignalP"/>
    </source>
</evidence>
<dbReference type="PROSITE" id="PS51257">
    <property type="entry name" value="PROKAR_LIPOPROTEIN"/>
    <property type="match status" value="1"/>
</dbReference>
<sequence>MFDPLKTIWAASSARKLIKIATPLALAAMLVSCGEDGSGSQVVVPAPLPSTTATGTPTPTATAVSYNVDRCFTQAIQGENGATLTSILIPDTLKLDLTRTSHFPNGRDLDDQVIDILLATLLLDMTVTGQGPNTLAGVPLNPPANDKPFSITFPFLAAPNGAPQIASGTGSGFNFRNDPDSGYVSVDRMGNPAVATALIGSSMKLSFNDDTPTGDATNQKYLAEYKNELHKLFDLIGDDLENLQLKICATKS</sequence>
<dbReference type="AlphaFoldDB" id="A0A7W7EUL1"/>
<proteinExistence type="predicted"/>